<gene>
    <name evidence="8" type="primary">COQ7</name>
    <name evidence="9" type="ORF">NEOLI_002311</name>
</gene>
<keyword evidence="4 8" id="KW-0560">Oxidoreductase</keyword>
<dbReference type="GO" id="GO:0160224">
    <property type="term" value="F:3-demethoxyubiquinone 3-hydroxylase (NADH) activity"/>
    <property type="evidence" value="ECO:0007669"/>
    <property type="project" value="EnsemblFungi"/>
</dbReference>
<feature type="binding site" evidence="8">
    <location>
        <position position="177"/>
    </location>
    <ligand>
        <name>Fe cation</name>
        <dbReference type="ChEBI" id="CHEBI:24875"/>
        <label>2</label>
    </ligand>
</feature>
<dbReference type="CDD" id="cd01042">
    <property type="entry name" value="DMQH"/>
    <property type="match status" value="1"/>
</dbReference>
<feature type="binding site" evidence="8">
    <location>
        <position position="89"/>
    </location>
    <ligand>
        <name>Fe cation</name>
        <dbReference type="ChEBI" id="CHEBI:24875"/>
        <label>2</label>
    </ligand>
</feature>
<evidence type="ECO:0000256" key="1">
    <source>
        <dbReference type="ARBA" id="ARBA00004749"/>
    </source>
</evidence>
<feature type="binding site" evidence="8">
    <location>
        <position position="177"/>
    </location>
    <ligand>
        <name>Fe cation</name>
        <dbReference type="ChEBI" id="CHEBI:24875"/>
        <label>1</label>
    </ligand>
</feature>
<proteinExistence type="inferred from homology"/>
<comment type="similarity">
    <text evidence="8">Belongs to the COQ7 family.</text>
</comment>
<dbReference type="InterPro" id="IPR009078">
    <property type="entry name" value="Ferritin-like_SF"/>
</dbReference>
<feature type="binding site" evidence="8">
    <location>
        <position position="89"/>
    </location>
    <ligand>
        <name>Fe cation</name>
        <dbReference type="ChEBI" id="CHEBI:24875"/>
        <label>1</label>
    </ligand>
</feature>
<name>A0A1U7LQ10_NEOID</name>
<comment type="function">
    <text evidence="8">Catalyzes the hydroxylation of 2-polyprenyl-3-methyl-6-methoxy-1,4-benzoquinol (DMQH2) during ubiquinone biosynthesis. Has also a structural role in the COQ enzyme complex, stabilizing other COQ polypeptides.</text>
</comment>
<dbReference type="SUPFAM" id="SSF47240">
    <property type="entry name" value="Ferritin-like"/>
    <property type="match status" value="1"/>
</dbReference>
<feature type="binding site" evidence="8">
    <location>
        <position position="92"/>
    </location>
    <ligand>
        <name>Fe cation</name>
        <dbReference type="ChEBI" id="CHEBI:24875"/>
        <label>1</label>
    </ligand>
</feature>
<evidence type="ECO:0000256" key="7">
    <source>
        <dbReference type="ARBA" id="ARBA00023136"/>
    </source>
</evidence>
<dbReference type="STRING" id="1198029.A0A1U7LQ10"/>
<keyword evidence="6 8" id="KW-0503">Monooxygenase</keyword>
<keyword evidence="2 8" id="KW-0831">Ubiquinone biosynthesis</keyword>
<dbReference type="OrthoDB" id="275371at2759"/>
<dbReference type="EC" id="1.14.99.60" evidence="8"/>
<organism evidence="9 10">
    <name type="scientific">Neolecta irregularis (strain DAH-3)</name>
    <dbReference type="NCBI Taxonomy" id="1198029"/>
    <lineage>
        <taxon>Eukaryota</taxon>
        <taxon>Fungi</taxon>
        <taxon>Dikarya</taxon>
        <taxon>Ascomycota</taxon>
        <taxon>Taphrinomycotina</taxon>
        <taxon>Neolectales</taxon>
        <taxon>Neolectaceae</taxon>
        <taxon>Neolecta</taxon>
    </lineage>
</organism>
<dbReference type="PANTHER" id="PTHR11237">
    <property type="entry name" value="COENZYME Q10 BIOSYNTHESIS PROTEIN 7"/>
    <property type="match status" value="1"/>
</dbReference>
<feature type="binding site" evidence="8">
    <location>
        <position position="180"/>
    </location>
    <ligand>
        <name>Fe cation</name>
        <dbReference type="ChEBI" id="CHEBI:24875"/>
        <label>2</label>
    </ligand>
</feature>
<evidence type="ECO:0000256" key="4">
    <source>
        <dbReference type="ARBA" id="ARBA00023002"/>
    </source>
</evidence>
<comment type="subunit">
    <text evidence="8">Component of a multi-subunit COQ enzyme complex, composed of at least COQ3, COQ4, COQ5, COQ6, COQ7 and COQ9.</text>
</comment>
<evidence type="ECO:0000256" key="6">
    <source>
        <dbReference type="ARBA" id="ARBA00023033"/>
    </source>
</evidence>
<evidence type="ECO:0000256" key="3">
    <source>
        <dbReference type="ARBA" id="ARBA00022723"/>
    </source>
</evidence>
<feature type="binding site" evidence="8">
    <location>
        <position position="141"/>
    </location>
    <ligand>
        <name>Fe cation</name>
        <dbReference type="ChEBI" id="CHEBI:24875"/>
        <label>2</label>
    </ligand>
</feature>
<evidence type="ECO:0000256" key="2">
    <source>
        <dbReference type="ARBA" id="ARBA00022688"/>
    </source>
</evidence>
<feature type="binding site" evidence="8">
    <location>
        <position position="58"/>
    </location>
    <ligand>
        <name>Fe cation</name>
        <dbReference type="ChEBI" id="CHEBI:24875"/>
        <label>1</label>
    </ligand>
</feature>
<dbReference type="OMA" id="NPLWYGG"/>
<comment type="cofactor">
    <cofactor evidence="8">
        <name>Fe cation</name>
        <dbReference type="ChEBI" id="CHEBI:24875"/>
    </cofactor>
    <text evidence="8">Binds 2 iron ions per subunit.</text>
</comment>
<dbReference type="Pfam" id="PF03232">
    <property type="entry name" value="COQ7"/>
    <property type="match status" value="1"/>
</dbReference>
<keyword evidence="8" id="KW-0999">Mitochondrion inner membrane</keyword>
<protein>
    <recommendedName>
        <fullName evidence="8">5-demethoxyubiquinone hydroxylase, mitochondrial</fullName>
        <shortName evidence="8">DMQ hydroxylase</shortName>
        <ecNumber evidence="8">1.14.99.60</ecNumber>
    </recommendedName>
    <alternativeName>
        <fullName evidence="8">Ubiquinone biosynthesis monooxygenase COQ7</fullName>
    </alternativeName>
</protein>
<accession>A0A1U7LQ10</accession>
<evidence type="ECO:0000313" key="9">
    <source>
        <dbReference type="EMBL" id="OLL24756.1"/>
    </source>
</evidence>
<dbReference type="GO" id="GO:0008682">
    <property type="term" value="F:3-demethoxyubiquinol 3-hydroxylase activity"/>
    <property type="evidence" value="ECO:0007669"/>
    <property type="project" value="UniProtKB-EC"/>
</dbReference>
<keyword evidence="5 8" id="KW-0408">Iron</keyword>
<comment type="subcellular location">
    <subcellularLocation>
        <location evidence="8">Mitochondrion inner membrane</location>
        <topology evidence="8">Peripheral membrane protein</topology>
        <orientation evidence="8">Matrix side</orientation>
    </subcellularLocation>
</comment>
<dbReference type="HAMAP" id="MF_01658">
    <property type="entry name" value="COQ7"/>
    <property type="match status" value="1"/>
</dbReference>
<reference evidence="9 10" key="1">
    <citation type="submission" date="2016-04" db="EMBL/GenBank/DDBJ databases">
        <title>Evolutionary innovation and constraint leading to complex multicellularity in the Ascomycota.</title>
        <authorList>
            <person name="Cisse O."/>
            <person name="Nguyen A."/>
            <person name="Hewitt D.A."/>
            <person name="Jedd G."/>
            <person name="Stajich J.E."/>
        </authorList>
    </citation>
    <scope>NUCLEOTIDE SEQUENCE [LARGE SCALE GENOMIC DNA]</scope>
    <source>
        <strain evidence="9 10">DAH-3</strain>
    </source>
</reference>
<keyword evidence="3 8" id="KW-0479">Metal-binding</keyword>
<evidence type="ECO:0000313" key="10">
    <source>
        <dbReference type="Proteomes" id="UP000186594"/>
    </source>
</evidence>
<keyword evidence="7 8" id="KW-0472">Membrane</keyword>
<dbReference type="AlphaFoldDB" id="A0A1U7LQ10"/>
<keyword evidence="9" id="KW-0830">Ubiquinone</keyword>
<dbReference type="Proteomes" id="UP000186594">
    <property type="component" value="Unassembled WGS sequence"/>
</dbReference>
<comment type="catalytic activity">
    <reaction evidence="8">
        <text>a 5-methoxy-2-methyl-3-(all-trans-polyprenyl)benzene-1,4-diol + AH2 + O2 = a 3-demethylubiquinol + A + H2O</text>
        <dbReference type="Rhea" id="RHEA:50908"/>
        <dbReference type="Rhea" id="RHEA-COMP:10859"/>
        <dbReference type="Rhea" id="RHEA-COMP:10914"/>
        <dbReference type="ChEBI" id="CHEBI:13193"/>
        <dbReference type="ChEBI" id="CHEBI:15377"/>
        <dbReference type="ChEBI" id="CHEBI:15379"/>
        <dbReference type="ChEBI" id="CHEBI:17499"/>
        <dbReference type="ChEBI" id="CHEBI:84167"/>
        <dbReference type="ChEBI" id="CHEBI:84422"/>
        <dbReference type="EC" id="1.14.99.60"/>
    </reaction>
</comment>
<comment type="pathway">
    <text evidence="1 8">Cofactor biosynthesis; ubiquinone biosynthesis.</text>
</comment>
<dbReference type="GO" id="GO:0046872">
    <property type="term" value="F:metal ion binding"/>
    <property type="evidence" value="ECO:0007669"/>
    <property type="project" value="UniProtKB-KW"/>
</dbReference>
<keyword evidence="10" id="KW-1185">Reference proteome</keyword>
<evidence type="ECO:0000256" key="8">
    <source>
        <dbReference type="HAMAP-Rule" id="MF_03194"/>
    </source>
</evidence>
<dbReference type="GO" id="GO:0031314">
    <property type="term" value="C:extrinsic component of mitochondrial inner membrane"/>
    <property type="evidence" value="ECO:0007669"/>
    <property type="project" value="UniProtKB-UniRule"/>
</dbReference>
<keyword evidence="8" id="KW-0496">Mitochondrion</keyword>
<dbReference type="InterPro" id="IPR011566">
    <property type="entry name" value="Ubq_synth_Coq7"/>
</dbReference>
<comment type="caution">
    <text evidence="9">The sequence shown here is derived from an EMBL/GenBank/DDBJ whole genome shotgun (WGS) entry which is preliminary data.</text>
</comment>
<sequence length="216" mass="24490">MLGIARLQTKRNSIYAHFRNTTSLFQKRFQSTGQSPQKLSPRDLEILERVIRVDQAGELGANWIYKGQHAILGKDPKVGPVIKEMWDQEVHHLKTFDQLISHHRVRPSALRPVWEAAGYAVGVGTALLGEKAAMACTEAVETVIGNHYNDQLRDIMHLNSEEMENLRNTIKQFRDDELGHKETAIEWDAQNSPGYFILNQSIMAGCKAAIWIAARF</sequence>
<dbReference type="EMBL" id="LXFE01000641">
    <property type="protein sequence ID" value="OLL24756.1"/>
    <property type="molecule type" value="Genomic_DNA"/>
</dbReference>
<evidence type="ECO:0000256" key="5">
    <source>
        <dbReference type="ARBA" id="ARBA00023004"/>
    </source>
</evidence>
<dbReference type="GO" id="GO:0006744">
    <property type="term" value="P:ubiquinone biosynthetic process"/>
    <property type="evidence" value="ECO:0007669"/>
    <property type="project" value="UniProtKB-UniRule"/>
</dbReference>
<dbReference type="PANTHER" id="PTHR11237:SF4">
    <property type="entry name" value="5-DEMETHOXYUBIQUINONE HYDROXYLASE, MITOCHONDRIAL"/>
    <property type="match status" value="1"/>
</dbReference>
<dbReference type="UniPathway" id="UPA00232"/>